<protein>
    <submittedName>
        <fullName evidence="1">Uncharacterized protein</fullName>
    </submittedName>
</protein>
<gene>
    <name evidence="1" type="ordered locus">Sterm_2929</name>
</gene>
<name>D1ANG9_SEBTE</name>
<dbReference type="KEGG" id="str:Sterm_2929"/>
<organism evidence="1 2">
    <name type="scientific">Sebaldella termitidis (strain ATCC 33386 / NCTC 11300)</name>
    <dbReference type="NCBI Taxonomy" id="526218"/>
    <lineage>
        <taxon>Bacteria</taxon>
        <taxon>Fusobacteriati</taxon>
        <taxon>Fusobacteriota</taxon>
        <taxon>Fusobacteriia</taxon>
        <taxon>Fusobacteriales</taxon>
        <taxon>Leptotrichiaceae</taxon>
        <taxon>Sebaldella</taxon>
    </lineage>
</organism>
<reference evidence="1 2" key="2">
    <citation type="journal article" date="2010" name="Stand. Genomic Sci.">
        <title>Complete genome sequence of Sebaldella termitidis type strain (NCTC 11300).</title>
        <authorList>
            <person name="Harmon-Smith M."/>
            <person name="Celia L."/>
            <person name="Chertkov O."/>
            <person name="Lapidus A."/>
            <person name="Copeland A."/>
            <person name="Glavina Del Rio T."/>
            <person name="Nolan M."/>
            <person name="Lucas S."/>
            <person name="Tice H."/>
            <person name="Cheng J.F."/>
            <person name="Han C."/>
            <person name="Detter J.C."/>
            <person name="Bruce D."/>
            <person name="Goodwin L."/>
            <person name="Pitluck S."/>
            <person name="Pati A."/>
            <person name="Liolios K."/>
            <person name="Ivanova N."/>
            <person name="Mavromatis K."/>
            <person name="Mikhailova N."/>
            <person name="Chen A."/>
            <person name="Palaniappan K."/>
            <person name="Land M."/>
            <person name="Hauser L."/>
            <person name="Chang Y.J."/>
            <person name="Jeffries C.D."/>
            <person name="Brettin T."/>
            <person name="Goker M."/>
            <person name="Beck B."/>
            <person name="Bristow J."/>
            <person name="Eisen J.A."/>
            <person name="Markowitz V."/>
            <person name="Hugenholtz P."/>
            <person name="Kyrpides N.C."/>
            <person name="Klenk H.P."/>
            <person name="Chen F."/>
        </authorList>
    </citation>
    <scope>NUCLEOTIDE SEQUENCE [LARGE SCALE GENOMIC DNA]</scope>
    <source>
        <strain evidence="2">ATCC 33386 / NCTC 11300</strain>
    </source>
</reference>
<dbReference type="HOGENOM" id="CLU_1293569_0_0_0"/>
<dbReference type="EMBL" id="CP001739">
    <property type="protein sequence ID" value="ACZ09773.1"/>
    <property type="molecule type" value="Genomic_DNA"/>
</dbReference>
<dbReference type="AlphaFoldDB" id="D1ANG9"/>
<dbReference type="Proteomes" id="UP000000845">
    <property type="component" value="Chromosome"/>
</dbReference>
<sequence>MYRDDKLNEVLERFPHMYNIDIGSNNEFLISSVLEEIKNLNQAVYELASMLDVSKANGIWLDRLGNIFGVYRESGENDDIYRINILQYWLMVSKNATSEVLMKFLFYIIDEEDLYVYKKQNGLIHIIINKNKEKEYKHLIEKVLLNIKADGVNFNFEFKHRIFREHFVCGATICGCDMFRIENEEIFVDKLLEIKHNETNLTESGYDSGMEGIDGVY</sequence>
<dbReference type="eggNOG" id="ENOG503412I">
    <property type="taxonomic scope" value="Bacteria"/>
</dbReference>
<dbReference type="STRING" id="526218.Sterm_2929"/>
<reference evidence="2" key="1">
    <citation type="submission" date="2009-09" db="EMBL/GenBank/DDBJ databases">
        <title>The complete chromosome of Sebaldella termitidis ATCC 33386.</title>
        <authorList>
            <consortium name="US DOE Joint Genome Institute (JGI-PGF)"/>
            <person name="Lucas S."/>
            <person name="Copeland A."/>
            <person name="Lapidus A."/>
            <person name="Glavina del Rio T."/>
            <person name="Dalin E."/>
            <person name="Tice H."/>
            <person name="Bruce D."/>
            <person name="Goodwin L."/>
            <person name="Pitluck S."/>
            <person name="Kyrpides N."/>
            <person name="Mavromatis K."/>
            <person name="Ivanova N."/>
            <person name="Mikhailova N."/>
            <person name="Sims D."/>
            <person name="Meincke L."/>
            <person name="Brettin T."/>
            <person name="Detter J.C."/>
            <person name="Han C."/>
            <person name="Larimer F."/>
            <person name="Land M."/>
            <person name="Hauser L."/>
            <person name="Markowitz V."/>
            <person name="Cheng J.F."/>
            <person name="Hugenholtz P."/>
            <person name="Woyke T."/>
            <person name="Wu D."/>
            <person name="Eisen J.A."/>
        </authorList>
    </citation>
    <scope>NUCLEOTIDE SEQUENCE [LARGE SCALE GENOMIC DNA]</scope>
    <source>
        <strain evidence="2">ATCC 33386 / NCTC 11300</strain>
    </source>
</reference>
<dbReference type="RefSeq" id="WP_012862355.1">
    <property type="nucleotide sequence ID" value="NC_013517.1"/>
</dbReference>
<keyword evidence="2" id="KW-1185">Reference proteome</keyword>
<accession>D1ANG9</accession>
<evidence type="ECO:0000313" key="1">
    <source>
        <dbReference type="EMBL" id="ACZ09773.1"/>
    </source>
</evidence>
<evidence type="ECO:0000313" key="2">
    <source>
        <dbReference type="Proteomes" id="UP000000845"/>
    </source>
</evidence>
<proteinExistence type="predicted"/>